<feature type="domain" description="Apple" evidence="1">
    <location>
        <begin position="4"/>
        <end position="71"/>
    </location>
</feature>
<comment type="caution">
    <text evidence="2">The sequence shown here is derived from an EMBL/GenBank/DDBJ whole genome shotgun (WGS) entry which is preliminary data.</text>
</comment>
<protein>
    <recommendedName>
        <fullName evidence="1">Apple domain-containing protein</fullName>
    </recommendedName>
</protein>
<dbReference type="EMBL" id="BTSY01000001">
    <property type="protein sequence ID" value="GMT12280.1"/>
    <property type="molecule type" value="Genomic_DNA"/>
</dbReference>
<gene>
    <name evidence="2" type="ORF">PFISCL1PPCAC_3577</name>
</gene>
<accession>A0AAV5V1C4</accession>
<feature type="non-terminal residue" evidence="2">
    <location>
        <position position="1"/>
    </location>
</feature>
<evidence type="ECO:0000313" key="3">
    <source>
        <dbReference type="Proteomes" id="UP001432322"/>
    </source>
</evidence>
<dbReference type="AlphaFoldDB" id="A0AAV5V1C4"/>
<name>A0AAV5V1C4_9BILA</name>
<dbReference type="InterPro" id="IPR003609">
    <property type="entry name" value="Pan_app"/>
</dbReference>
<evidence type="ECO:0000259" key="1">
    <source>
        <dbReference type="PROSITE" id="PS50948"/>
    </source>
</evidence>
<reference evidence="2" key="1">
    <citation type="submission" date="2023-10" db="EMBL/GenBank/DDBJ databases">
        <title>Genome assembly of Pristionchus species.</title>
        <authorList>
            <person name="Yoshida K."/>
            <person name="Sommer R.J."/>
        </authorList>
    </citation>
    <scope>NUCLEOTIDE SEQUENCE</scope>
    <source>
        <strain evidence="2">RS5133</strain>
    </source>
</reference>
<organism evidence="2 3">
    <name type="scientific">Pristionchus fissidentatus</name>
    <dbReference type="NCBI Taxonomy" id="1538716"/>
    <lineage>
        <taxon>Eukaryota</taxon>
        <taxon>Metazoa</taxon>
        <taxon>Ecdysozoa</taxon>
        <taxon>Nematoda</taxon>
        <taxon>Chromadorea</taxon>
        <taxon>Rhabditida</taxon>
        <taxon>Rhabditina</taxon>
        <taxon>Diplogasteromorpha</taxon>
        <taxon>Diplogasteroidea</taxon>
        <taxon>Neodiplogasteridae</taxon>
        <taxon>Pristionchus</taxon>
    </lineage>
</organism>
<sequence length="129" mass="13754">SAVCFLPQSETIPRRALALIPSTSLAFCKLSCIRKAECQSVTFNLNRKMCALHGNAIDQVCAGVTIYTRLVKTINGCPQPAPADLTSNYSPDLALASAIFTPLLLRTSTTGICPNLPVEGEATARPYVV</sequence>
<dbReference type="PROSITE" id="PS50948">
    <property type="entry name" value="PAN"/>
    <property type="match status" value="1"/>
</dbReference>
<dbReference type="Proteomes" id="UP001432322">
    <property type="component" value="Unassembled WGS sequence"/>
</dbReference>
<proteinExistence type="predicted"/>
<evidence type="ECO:0000313" key="2">
    <source>
        <dbReference type="EMBL" id="GMT12280.1"/>
    </source>
</evidence>
<feature type="non-terminal residue" evidence="2">
    <location>
        <position position="129"/>
    </location>
</feature>
<dbReference type="Pfam" id="PF00024">
    <property type="entry name" value="PAN_1"/>
    <property type="match status" value="1"/>
</dbReference>
<keyword evidence="3" id="KW-1185">Reference proteome</keyword>